<evidence type="ECO:0000256" key="8">
    <source>
        <dbReference type="ARBA" id="ARBA00023274"/>
    </source>
</evidence>
<keyword evidence="11" id="KW-1185">Reference proteome</keyword>
<accession>A0AAD9IGM7</accession>
<dbReference type="SUPFAM" id="SSF50182">
    <property type="entry name" value="Sm-like ribonucleoproteins"/>
    <property type="match status" value="1"/>
</dbReference>
<feature type="domain" description="Sm" evidence="9">
    <location>
        <begin position="2"/>
        <end position="76"/>
    </location>
</feature>
<evidence type="ECO:0000256" key="3">
    <source>
        <dbReference type="ARBA" id="ARBA00022664"/>
    </source>
</evidence>
<comment type="similarity">
    <text evidence="2">Belongs to the snRNP Sm proteins family.</text>
</comment>
<dbReference type="GO" id="GO:1990726">
    <property type="term" value="C:Lsm1-7-Pat1 complex"/>
    <property type="evidence" value="ECO:0007669"/>
    <property type="project" value="TreeGrafter"/>
</dbReference>
<protein>
    <recommendedName>
        <fullName evidence="9">Sm domain-containing protein</fullName>
    </recommendedName>
</protein>
<reference evidence="10" key="1">
    <citation type="submission" date="2021-01" db="EMBL/GenBank/DDBJ databases">
        <authorList>
            <person name="Eckstrom K.M.E."/>
        </authorList>
    </citation>
    <scope>NUCLEOTIDE SEQUENCE</scope>
    <source>
        <strain evidence="10">UVCC 0001</strain>
    </source>
</reference>
<evidence type="ECO:0000256" key="1">
    <source>
        <dbReference type="ARBA" id="ARBA00004123"/>
    </source>
</evidence>
<gene>
    <name evidence="10" type="ORF">QBZ16_003786</name>
</gene>
<dbReference type="CDD" id="cd01725">
    <property type="entry name" value="LSm2"/>
    <property type="match status" value="1"/>
</dbReference>
<evidence type="ECO:0000256" key="2">
    <source>
        <dbReference type="ARBA" id="ARBA00006850"/>
    </source>
</evidence>
<evidence type="ECO:0000256" key="6">
    <source>
        <dbReference type="ARBA" id="ARBA00023187"/>
    </source>
</evidence>
<dbReference type="AlphaFoldDB" id="A0AAD9IGM7"/>
<dbReference type="InterPro" id="IPR025718">
    <property type="entry name" value="SAP30_Sin3-bd"/>
</dbReference>
<dbReference type="GO" id="GO:0000398">
    <property type="term" value="P:mRNA splicing, via spliceosome"/>
    <property type="evidence" value="ECO:0007669"/>
    <property type="project" value="TreeGrafter"/>
</dbReference>
<evidence type="ECO:0000259" key="9">
    <source>
        <dbReference type="PROSITE" id="PS52002"/>
    </source>
</evidence>
<keyword evidence="4" id="KW-0747">Spliceosome</keyword>
<evidence type="ECO:0000256" key="5">
    <source>
        <dbReference type="ARBA" id="ARBA00022884"/>
    </source>
</evidence>
<dbReference type="Gene3D" id="6.10.160.20">
    <property type="match status" value="1"/>
</dbReference>
<sequence>MLFYSFFKSVVGKEITVELKNDLCITGTLHSVDQYMNIKINNIRLSNPEKYPHMASVVNCFVRGSVVRYVVYATGPSDGETPRVDLTKLKVHALRKYTKVYEVPGIGPQSSKEDLTSAVSRHWNTMTVSEESVLQNLMRVRGRY</sequence>
<dbReference type="PROSITE" id="PS52002">
    <property type="entry name" value="SM"/>
    <property type="match status" value="1"/>
</dbReference>
<evidence type="ECO:0000313" key="10">
    <source>
        <dbReference type="EMBL" id="KAK2077918.1"/>
    </source>
</evidence>
<dbReference type="FunFam" id="2.30.30.100:FF:000053">
    <property type="entry name" value="U6 snRNA-associated Sm-like protein LSm2"/>
    <property type="match status" value="1"/>
</dbReference>
<dbReference type="GO" id="GO:0071013">
    <property type="term" value="C:catalytic step 2 spliceosome"/>
    <property type="evidence" value="ECO:0007669"/>
    <property type="project" value="TreeGrafter"/>
</dbReference>
<dbReference type="InterPro" id="IPR016654">
    <property type="entry name" value="U6_snRNA_Lsm2"/>
</dbReference>
<dbReference type="GO" id="GO:0003723">
    <property type="term" value="F:RNA binding"/>
    <property type="evidence" value="ECO:0007669"/>
    <property type="project" value="UniProtKB-KW"/>
</dbReference>
<keyword evidence="7" id="KW-0539">Nucleus</keyword>
<evidence type="ECO:0000313" key="11">
    <source>
        <dbReference type="Proteomes" id="UP001255856"/>
    </source>
</evidence>
<proteinExistence type="inferred from homology"/>
<organism evidence="10 11">
    <name type="scientific">Prototheca wickerhamii</name>
    <dbReference type="NCBI Taxonomy" id="3111"/>
    <lineage>
        <taxon>Eukaryota</taxon>
        <taxon>Viridiplantae</taxon>
        <taxon>Chlorophyta</taxon>
        <taxon>core chlorophytes</taxon>
        <taxon>Trebouxiophyceae</taxon>
        <taxon>Chlorellales</taxon>
        <taxon>Chlorellaceae</taxon>
        <taxon>Prototheca</taxon>
    </lineage>
</organism>
<dbReference type="InterPro" id="IPR038291">
    <property type="entry name" value="SAP30_C_sf"/>
</dbReference>
<dbReference type="SMART" id="SM00651">
    <property type="entry name" value="Sm"/>
    <property type="match status" value="1"/>
</dbReference>
<dbReference type="GO" id="GO:0000932">
    <property type="term" value="C:P-body"/>
    <property type="evidence" value="ECO:0007669"/>
    <property type="project" value="TreeGrafter"/>
</dbReference>
<dbReference type="Proteomes" id="UP001255856">
    <property type="component" value="Unassembled WGS sequence"/>
</dbReference>
<keyword evidence="6" id="KW-0508">mRNA splicing</keyword>
<dbReference type="InterPro" id="IPR010920">
    <property type="entry name" value="LSM_dom_sf"/>
</dbReference>
<evidence type="ECO:0000256" key="7">
    <source>
        <dbReference type="ARBA" id="ARBA00023242"/>
    </source>
</evidence>
<dbReference type="PANTHER" id="PTHR13829">
    <property type="entry name" value="SNRNP CORE PROTEIN FAMILY MEMBER"/>
    <property type="match status" value="1"/>
</dbReference>
<dbReference type="EMBL" id="JASFZW010000005">
    <property type="protein sequence ID" value="KAK2077918.1"/>
    <property type="molecule type" value="Genomic_DNA"/>
</dbReference>
<name>A0AAD9IGM7_PROWI</name>
<dbReference type="GO" id="GO:0071011">
    <property type="term" value="C:precatalytic spliceosome"/>
    <property type="evidence" value="ECO:0007669"/>
    <property type="project" value="TreeGrafter"/>
</dbReference>
<dbReference type="InterPro" id="IPR047575">
    <property type="entry name" value="Sm"/>
</dbReference>
<keyword evidence="5" id="KW-0694">RNA-binding</keyword>
<dbReference type="InterPro" id="IPR001163">
    <property type="entry name" value="Sm_dom_euk/arc"/>
</dbReference>
<comment type="caution">
    <text evidence="10">The sequence shown here is derived from an EMBL/GenBank/DDBJ whole genome shotgun (WGS) entry which is preliminary data.</text>
</comment>
<dbReference type="Pfam" id="PF13867">
    <property type="entry name" value="SAP30_Sin3_bdg"/>
    <property type="match status" value="1"/>
</dbReference>
<comment type="subcellular location">
    <subcellularLocation>
        <location evidence="1">Nucleus</location>
    </subcellularLocation>
</comment>
<keyword evidence="8" id="KW-0687">Ribonucleoprotein</keyword>
<keyword evidence="3" id="KW-0507">mRNA processing</keyword>
<dbReference type="GO" id="GO:0046540">
    <property type="term" value="C:U4/U6 x U5 tri-snRNP complex"/>
    <property type="evidence" value="ECO:0007669"/>
    <property type="project" value="TreeGrafter"/>
</dbReference>
<dbReference type="Gene3D" id="2.30.30.100">
    <property type="match status" value="1"/>
</dbReference>
<dbReference type="GO" id="GO:0005688">
    <property type="term" value="C:U6 snRNP"/>
    <property type="evidence" value="ECO:0007669"/>
    <property type="project" value="TreeGrafter"/>
</dbReference>
<evidence type="ECO:0000256" key="4">
    <source>
        <dbReference type="ARBA" id="ARBA00022728"/>
    </source>
</evidence>
<dbReference type="PANTHER" id="PTHR13829:SF2">
    <property type="entry name" value="U6 SNRNA-ASSOCIATED SM-LIKE PROTEIN LSM2"/>
    <property type="match status" value="1"/>
</dbReference>
<dbReference type="Pfam" id="PF01423">
    <property type="entry name" value="LSM"/>
    <property type="match status" value="1"/>
</dbReference>